<dbReference type="Proteomes" id="UP001597286">
    <property type="component" value="Unassembled WGS sequence"/>
</dbReference>
<reference evidence="3" key="1">
    <citation type="journal article" date="2019" name="Int. J. Syst. Evol. Microbiol.">
        <title>The Global Catalogue of Microorganisms (GCM) 10K type strain sequencing project: providing services to taxonomists for standard genome sequencing and annotation.</title>
        <authorList>
            <consortium name="The Broad Institute Genomics Platform"/>
            <consortium name="The Broad Institute Genome Sequencing Center for Infectious Disease"/>
            <person name="Wu L."/>
            <person name="Ma J."/>
        </authorList>
    </citation>
    <scope>NUCLEOTIDE SEQUENCE [LARGE SCALE GENOMIC DNA]</scope>
    <source>
        <strain evidence="3">DT72</strain>
    </source>
</reference>
<dbReference type="Gene3D" id="2.60.40.740">
    <property type="match status" value="1"/>
</dbReference>
<comment type="caution">
    <text evidence="2">The sequence shown here is derived from an EMBL/GenBank/DDBJ whole genome shotgun (WGS) entry which is preliminary data.</text>
</comment>
<evidence type="ECO:0000313" key="2">
    <source>
        <dbReference type="EMBL" id="MFD1812653.1"/>
    </source>
</evidence>
<protein>
    <recommendedName>
        <fullName evidence="4">DUF11 domain-containing protein</fullName>
    </recommendedName>
</protein>
<accession>A0ABW4P3P8</accession>
<gene>
    <name evidence="2" type="ORF">ACFSJG_10540</name>
</gene>
<feature type="chain" id="PRO_5047187406" description="DUF11 domain-containing protein" evidence="1">
    <location>
        <begin position="33"/>
        <end position="258"/>
    </location>
</feature>
<evidence type="ECO:0000256" key="1">
    <source>
        <dbReference type="SAM" id="SignalP"/>
    </source>
</evidence>
<proteinExistence type="predicted"/>
<evidence type="ECO:0000313" key="3">
    <source>
        <dbReference type="Proteomes" id="UP001597286"/>
    </source>
</evidence>
<dbReference type="EMBL" id="JBHUFB010000009">
    <property type="protein sequence ID" value="MFD1812653.1"/>
    <property type="molecule type" value="Genomic_DNA"/>
</dbReference>
<organism evidence="2 3">
    <name type="scientific">Rhodococcus gannanensis</name>
    <dbReference type="NCBI Taxonomy" id="1960308"/>
    <lineage>
        <taxon>Bacteria</taxon>
        <taxon>Bacillati</taxon>
        <taxon>Actinomycetota</taxon>
        <taxon>Actinomycetes</taxon>
        <taxon>Mycobacteriales</taxon>
        <taxon>Nocardiaceae</taxon>
        <taxon>Rhodococcus</taxon>
    </lineage>
</organism>
<feature type="signal peptide" evidence="1">
    <location>
        <begin position="1"/>
        <end position="32"/>
    </location>
</feature>
<evidence type="ECO:0008006" key="4">
    <source>
        <dbReference type="Google" id="ProtNLM"/>
    </source>
</evidence>
<keyword evidence="3" id="KW-1185">Reference proteome</keyword>
<keyword evidence="1" id="KW-0732">Signal</keyword>
<dbReference type="RefSeq" id="WP_378485151.1">
    <property type="nucleotide sequence ID" value="NZ_JBHUFB010000009.1"/>
</dbReference>
<name>A0ABW4P3P8_9NOCA</name>
<sequence length="258" mass="25650">MSRKSMRRAASVATATALIAGGLLVGAGAATAAGASDLLGGGFSAAAAEQKPHAATKTTSNISVTKQVVGNGKVAPGQKVTFRTTFTVPSGLDRYITKIKDVHPAGFQYVEGSATINAWHLIGGQKTEGVTPEVNIEGNYVQVGNPGGWLISTTGSKTVTFEATYLVPANAQIGAALDSGLGFDVQFFATSQGWDPMGVFATIRTPNLGEGAATGSAGLGLGSSDGEGGTTGSAGSAIIEDPAGFVADVISGVVANGS</sequence>